<dbReference type="GO" id="GO:0000976">
    <property type="term" value="F:transcription cis-regulatory region binding"/>
    <property type="evidence" value="ECO:0007669"/>
    <property type="project" value="TreeGrafter"/>
</dbReference>
<dbReference type="Gene3D" id="1.10.357.10">
    <property type="entry name" value="Tetracycline Repressor, domain 2"/>
    <property type="match status" value="1"/>
</dbReference>
<dbReference type="AlphaFoldDB" id="A0A3L7AH65"/>
<dbReference type="Pfam" id="PF17932">
    <property type="entry name" value="TetR_C_24"/>
    <property type="match status" value="1"/>
</dbReference>
<protein>
    <submittedName>
        <fullName evidence="7">TetR/AcrR family transcriptional regulator</fullName>
    </submittedName>
</protein>
<organism evidence="7 8">
    <name type="scientific">Xanthobacter tagetidis</name>
    <dbReference type="NCBI Taxonomy" id="60216"/>
    <lineage>
        <taxon>Bacteria</taxon>
        <taxon>Pseudomonadati</taxon>
        <taxon>Pseudomonadota</taxon>
        <taxon>Alphaproteobacteria</taxon>
        <taxon>Hyphomicrobiales</taxon>
        <taxon>Xanthobacteraceae</taxon>
        <taxon>Xanthobacter</taxon>
    </lineage>
</organism>
<keyword evidence="1" id="KW-0805">Transcription regulation</keyword>
<proteinExistence type="predicted"/>
<feature type="DNA-binding region" description="H-T-H motif" evidence="4">
    <location>
        <begin position="32"/>
        <end position="51"/>
    </location>
</feature>
<dbReference type="InterPro" id="IPR041490">
    <property type="entry name" value="KstR2_TetR_C"/>
</dbReference>
<keyword evidence="8" id="KW-1185">Reference proteome</keyword>
<dbReference type="InterPro" id="IPR050109">
    <property type="entry name" value="HTH-type_TetR-like_transc_reg"/>
</dbReference>
<accession>A0A3L7AH65</accession>
<evidence type="ECO:0000259" key="6">
    <source>
        <dbReference type="PROSITE" id="PS50977"/>
    </source>
</evidence>
<dbReference type="InterPro" id="IPR001647">
    <property type="entry name" value="HTH_TetR"/>
</dbReference>
<comment type="caution">
    <text evidence="7">The sequence shown here is derived from an EMBL/GenBank/DDBJ whole genome shotgun (WGS) entry which is preliminary data.</text>
</comment>
<dbReference type="EMBL" id="RCTF01000005">
    <property type="protein sequence ID" value="RLP79719.1"/>
    <property type="molecule type" value="Genomic_DNA"/>
</dbReference>
<dbReference type="Proteomes" id="UP000269692">
    <property type="component" value="Unassembled WGS sequence"/>
</dbReference>
<evidence type="ECO:0000313" key="7">
    <source>
        <dbReference type="EMBL" id="RLP79719.1"/>
    </source>
</evidence>
<gene>
    <name evidence="7" type="ORF">D9R14_08710</name>
</gene>
<reference evidence="7 8" key="1">
    <citation type="submission" date="2018-10" db="EMBL/GenBank/DDBJ databases">
        <title>Xanthobacter tagetidis genome sequencing and assembly.</title>
        <authorList>
            <person name="Maclea K.S."/>
            <person name="Goen A.E."/>
            <person name="Fatima S.A."/>
        </authorList>
    </citation>
    <scope>NUCLEOTIDE SEQUENCE [LARGE SCALE GENOMIC DNA]</scope>
    <source>
        <strain evidence="7 8">ATCC 700314</strain>
    </source>
</reference>
<sequence length="221" mass="24555">MARIHNDETGTREQILSCAARLFRTEGYAAVTLRGIAKAIGMTTGSLYYHFSSKEDIVREILDQGHKRVFSEVRGAIEALGENAPCEAILKAGIQKHIECLLGEDSFPSANTRIFAHVPVEVRAPTLGERHKYELYWTDILKSCQKRGAIHPDINPHTLSLLLFGAMNWTLEWYKPGRHGIESIADNLVLLVLRGPKVGARQDGERTPSKVRSVRSVAAKA</sequence>
<evidence type="ECO:0000313" key="8">
    <source>
        <dbReference type="Proteomes" id="UP000269692"/>
    </source>
</evidence>
<evidence type="ECO:0000256" key="5">
    <source>
        <dbReference type="SAM" id="MobiDB-lite"/>
    </source>
</evidence>
<dbReference type="RefSeq" id="WP_121622929.1">
    <property type="nucleotide sequence ID" value="NZ_JACIIW010000001.1"/>
</dbReference>
<dbReference type="SUPFAM" id="SSF48498">
    <property type="entry name" value="Tetracyclin repressor-like, C-terminal domain"/>
    <property type="match status" value="1"/>
</dbReference>
<evidence type="ECO:0000256" key="3">
    <source>
        <dbReference type="ARBA" id="ARBA00023163"/>
    </source>
</evidence>
<keyword evidence="3" id="KW-0804">Transcription</keyword>
<dbReference type="Pfam" id="PF00440">
    <property type="entry name" value="TetR_N"/>
    <property type="match status" value="1"/>
</dbReference>
<dbReference type="PROSITE" id="PS50977">
    <property type="entry name" value="HTH_TETR_2"/>
    <property type="match status" value="1"/>
</dbReference>
<evidence type="ECO:0000256" key="4">
    <source>
        <dbReference type="PROSITE-ProRule" id="PRU00335"/>
    </source>
</evidence>
<feature type="domain" description="HTH tetR-type" evidence="6">
    <location>
        <begin position="9"/>
        <end position="69"/>
    </location>
</feature>
<dbReference type="PRINTS" id="PR00455">
    <property type="entry name" value="HTHTETR"/>
</dbReference>
<evidence type="ECO:0000256" key="2">
    <source>
        <dbReference type="ARBA" id="ARBA00023125"/>
    </source>
</evidence>
<dbReference type="PANTHER" id="PTHR30055">
    <property type="entry name" value="HTH-TYPE TRANSCRIPTIONAL REGULATOR RUTR"/>
    <property type="match status" value="1"/>
</dbReference>
<dbReference type="InterPro" id="IPR036271">
    <property type="entry name" value="Tet_transcr_reg_TetR-rel_C_sf"/>
</dbReference>
<dbReference type="GO" id="GO:0003700">
    <property type="term" value="F:DNA-binding transcription factor activity"/>
    <property type="evidence" value="ECO:0007669"/>
    <property type="project" value="TreeGrafter"/>
</dbReference>
<dbReference type="Gene3D" id="1.10.10.60">
    <property type="entry name" value="Homeodomain-like"/>
    <property type="match status" value="1"/>
</dbReference>
<dbReference type="OrthoDB" id="9787680at2"/>
<dbReference type="SUPFAM" id="SSF46689">
    <property type="entry name" value="Homeodomain-like"/>
    <property type="match status" value="1"/>
</dbReference>
<feature type="region of interest" description="Disordered" evidence="5">
    <location>
        <begin position="200"/>
        <end position="221"/>
    </location>
</feature>
<dbReference type="PANTHER" id="PTHR30055:SF234">
    <property type="entry name" value="HTH-TYPE TRANSCRIPTIONAL REGULATOR BETI"/>
    <property type="match status" value="1"/>
</dbReference>
<keyword evidence="2 4" id="KW-0238">DNA-binding</keyword>
<dbReference type="InterPro" id="IPR009057">
    <property type="entry name" value="Homeodomain-like_sf"/>
</dbReference>
<name>A0A3L7AH65_9HYPH</name>
<evidence type="ECO:0000256" key="1">
    <source>
        <dbReference type="ARBA" id="ARBA00023015"/>
    </source>
</evidence>